<keyword evidence="3 6" id="KW-1133">Transmembrane helix</keyword>
<dbReference type="Proteomes" id="UP000694501">
    <property type="component" value="Unassembled WGS sequence"/>
</dbReference>
<gene>
    <name evidence="7" type="ORF">JGS22_003995</name>
</gene>
<feature type="transmembrane region" description="Helical" evidence="6">
    <location>
        <begin position="137"/>
        <end position="158"/>
    </location>
</feature>
<proteinExistence type="predicted"/>
<dbReference type="Pfam" id="PF07681">
    <property type="entry name" value="DoxX"/>
    <property type="match status" value="1"/>
</dbReference>
<evidence type="ECO:0000313" key="7">
    <source>
        <dbReference type="EMBL" id="MBU7596818.1"/>
    </source>
</evidence>
<feature type="transmembrane region" description="Helical" evidence="6">
    <location>
        <begin position="111"/>
        <end position="131"/>
    </location>
</feature>
<dbReference type="PANTHER" id="PTHR39157">
    <property type="entry name" value="INTEGRAL MEMBRANE PROTEIN-RELATED"/>
    <property type="match status" value="1"/>
</dbReference>
<comment type="caution">
    <text evidence="7">The sequence shown here is derived from an EMBL/GenBank/DDBJ whole genome shotgun (WGS) entry which is preliminary data.</text>
</comment>
<dbReference type="AlphaFoldDB" id="A0A949JD49"/>
<sequence>MGLTDHTGGTRMDPGEGGQPAPTTSQLALLPLRLFLGVTFAYAGIDKLTDPDFPASMSDLLHSIPNAAAPWLLDLALTNPEAFGYGIALGELAVGIGALAGLLMRLVAFGGLLISLSFWLTVSWDVGPYYYSQDVPYLMAWVPLLIAGAQIYSLDAVVGKRRKRSGRRLYG</sequence>
<evidence type="ECO:0000256" key="1">
    <source>
        <dbReference type="ARBA" id="ARBA00004141"/>
    </source>
</evidence>
<evidence type="ECO:0000256" key="5">
    <source>
        <dbReference type="SAM" id="MobiDB-lite"/>
    </source>
</evidence>
<evidence type="ECO:0000256" key="6">
    <source>
        <dbReference type="SAM" id="Phobius"/>
    </source>
</evidence>
<comment type="subcellular location">
    <subcellularLocation>
        <location evidence="1">Membrane</location>
        <topology evidence="1">Multi-pass membrane protein</topology>
    </subcellularLocation>
</comment>
<name>A0A949JD49_9ACTN</name>
<dbReference type="InterPro" id="IPR032808">
    <property type="entry name" value="DoxX"/>
</dbReference>
<keyword evidence="2 6" id="KW-0812">Transmembrane</keyword>
<evidence type="ECO:0000256" key="2">
    <source>
        <dbReference type="ARBA" id="ARBA00022692"/>
    </source>
</evidence>
<protein>
    <submittedName>
        <fullName evidence="7">DoxX family protein</fullName>
    </submittedName>
</protein>
<evidence type="ECO:0000313" key="8">
    <source>
        <dbReference type="Proteomes" id="UP000694501"/>
    </source>
</evidence>
<organism evidence="7 8">
    <name type="scientific">Streptomyces tardus</name>
    <dbReference type="NCBI Taxonomy" id="2780544"/>
    <lineage>
        <taxon>Bacteria</taxon>
        <taxon>Bacillati</taxon>
        <taxon>Actinomycetota</taxon>
        <taxon>Actinomycetes</taxon>
        <taxon>Kitasatosporales</taxon>
        <taxon>Streptomycetaceae</taxon>
        <taxon>Streptomyces</taxon>
    </lineage>
</organism>
<feature type="transmembrane region" description="Helical" evidence="6">
    <location>
        <begin position="82"/>
        <end position="104"/>
    </location>
</feature>
<keyword evidence="8" id="KW-1185">Reference proteome</keyword>
<evidence type="ECO:0000256" key="3">
    <source>
        <dbReference type="ARBA" id="ARBA00022989"/>
    </source>
</evidence>
<feature type="region of interest" description="Disordered" evidence="5">
    <location>
        <begin position="1"/>
        <end position="22"/>
    </location>
</feature>
<reference evidence="7" key="1">
    <citation type="submission" date="2021-06" db="EMBL/GenBank/DDBJ databases">
        <title>Sequencing of actinobacteria type strains.</title>
        <authorList>
            <person name="Nguyen G.-S."/>
            <person name="Wentzel A."/>
        </authorList>
    </citation>
    <scope>NUCLEOTIDE SEQUENCE</scope>
    <source>
        <strain evidence="7">P38-E01</strain>
    </source>
</reference>
<dbReference type="RefSeq" id="WP_211039241.1">
    <property type="nucleotide sequence ID" value="NZ_JAELVF020000001.1"/>
</dbReference>
<dbReference type="EMBL" id="JAELVF020000001">
    <property type="protein sequence ID" value="MBU7596818.1"/>
    <property type="molecule type" value="Genomic_DNA"/>
</dbReference>
<dbReference type="PANTHER" id="PTHR39157:SF1">
    <property type="entry name" value="DOXX FAMILY PROTEIN"/>
    <property type="match status" value="1"/>
</dbReference>
<keyword evidence="4 6" id="KW-0472">Membrane</keyword>
<evidence type="ECO:0000256" key="4">
    <source>
        <dbReference type="ARBA" id="ARBA00023136"/>
    </source>
</evidence>
<dbReference type="GO" id="GO:0016020">
    <property type="term" value="C:membrane"/>
    <property type="evidence" value="ECO:0007669"/>
    <property type="project" value="UniProtKB-SubCell"/>
</dbReference>
<accession>A0A949JD49</accession>